<sequence>MAPPVSRSANKQSMTQPPTVTLPISKTISGSQSNGSQKTTQSGLVIRANPPSERFKILASSPHPRLCGPVVRQRIHMWAPKLGMKLPNLNKVKFLHSRQSESVEQPHEDHESDVSTERVQNYAETKEAS</sequence>
<accession>A0A7E4VZI1</accession>
<dbReference type="WBParaSite" id="Pan_g5398.t1">
    <property type="protein sequence ID" value="Pan_g5398.t1"/>
    <property type="gene ID" value="Pan_g5398"/>
</dbReference>
<protein>
    <submittedName>
        <fullName evidence="3">Uncharacterized protein</fullName>
    </submittedName>
</protein>
<dbReference type="AlphaFoldDB" id="A0A7E4VZI1"/>
<feature type="compositionally biased region" description="Basic and acidic residues" evidence="1">
    <location>
        <begin position="98"/>
        <end position="116"/>
    </location>
</feature>
<dbReference type="Proteomes" id="UP000492821">
    <property type="component" value="Unassembled WGS sequence"/>
</dbReference>
<name>A0A7E4VZI1_PANRE</name>
<organism evidence="2 3">
    <name type="scientific">Panagrellus redivivus</name>
    <name type="common">Microworm</name>
    <dbReference type="NCBI Taxonomy" id="6233"/>
    <lineage>
        <taxon>Eukaryota</taxon>
        <taxon>Metazoa</taxon>
        <taxon>Ecdysozoa</taxon>
        <taxon>Nematoda</taxon>
        <taxon>Chromadorea</taxon>
        <taxon>Rhabditida</taxon>
        <taxon>Tylenchina</taxon>
        <taxon>Panagrolaimomorpha</taxon>
        <taxon>Panagrolaimoidea</taxon>
        <taxon>Panagrolaimidae</taxon>
        <taxon>Panagrellus</taxon>
    </lineage>
</organism>
<evidence type="ECO:0000256" key="1">
    <source>
        <dbReference type="SAM" id="MobiDB-lite"/>
    </source>
</evidence>
<reference evidence="2" key="1">
    <citation type="journal article" date="2013" name="Genetics">
        <title>The draft genome and transcriptome of Panagrellus redivivus are shaped by the harsh demands of a free-living lifestyle.</title>
        <authorList>
            <person name="Srinivasan J."/>
            <person name="Dillman A.R."/>
            <person name="Macchietto M.G."/>
            <person name="Heikkinen L."/>
            <person name="Lakso M."/>
            <person name="Fracchia K.M."/>
            <person name="Antoshechkin I."/>
            <person name="Mortazavi A."/>
            <person name="Wong G."/>
            <person name="Sternberg P.W."/>
        </authorList>
    </citation>
    <scope>NUCLEOTIDE SEQUENCE [LARGE SCALE GENOMIC DNA]</scope>
    <source>
        <strain evidence="2">MT8872</strain>
    </source>
</reference>
<reference evidence="3" key="2">
    <citation type="submission" date="2020-10" db="UniProtKB">
        <authorList>
            <consortium name="WormBaseParasite"/>
        </authorList>
    </citation>
    <scope>IDENTIFICATION</scope>
</reference>
<evidence type="ECO:0000313" key="3">
    <source>
        <dbReference type="WBParaSite" id="Pan_g5398.t1"/>
    </source>
</evidence>
<keyword evidence="2" id="KW-1185">Reference proteome</keyword>
<feature type="region of interest" description="Disordered" evidence="1">
    <location>
        <begin position="1"/>
        <end position="48"/>
    </location>
</feature>
<feature type="compositionally biased region" description="Polar residues" evidence="1">
    <location>
        <begin position="7"/>
        <end position="43"/>
    </location>
</feature>
<evidence type="ECO:0000313" key="2">
    <source>
        <dbReference type="Proteomes" id="UP000492821"/>
    </source>
</evidence>
<feature type="region of interest" description="Disordered" evidence="1">
    <location>
        <begin position="97"/>
        <end position="129"/>
    </location>
</feature>
<proteinExistence type="predicted"/>